<dbReference type="PIRSF" id="PIRSF000709">
    <property type="entry name" value="6PFK_2-Ptase"/>
    <property type="match status" value="1"/>
</dbReference>
<accession>A0ABS7L2Q5</accession>
<keyword evidence="3" id="KW-1185">Reference proteome</keyword>
<sequence length="207" mass="23766">MTTIYLTRHGQTEWNLEKRLQGHGNSPLTEFGLNRAKELSERIKDIDIDTIYTSPIERAYKTAQIVKGDKYIEVKVHEGLKEMNFGDYEGKITEEVMKENPDWDISAIMRGNLEMRAPNGETLGEVRERVNSAMRDIIKENEGKNILIVAHGITLKAIMTFFNDQEANNEVMEQASLTKVIVDGENFNIEFKNDGSHFTLKEEKQGW</sequence>
<dbReference type="Gene3D" id="3.40.50.1240">
    <property type="entry name" value="Phosphoglycerate mutase-like"/>
    <property type="match status" value="1"/>
</dbReference>
<dbReference type="EMBL" id="JAIKTU010000021">
    <property type="protein sequence ID" value="MBY0757309.1"/>
    <property type="molecule type" value="Genomic_DNA"/>
</dbReference>
<comment type="caution">
    <text evidence="2">The sequence shown here is derived from an EMBL/GenBank/DDBJ whole genome shotgun (WGS) entry which is preliminary data.</text>
</comment>
<evidence type="ECO:0000256" key="1">
    <source>
        <dbReference type="ARBA" id="ARBA00022801"/>
    </source>
</evidence>
<dbReference type="InterPro" id="IPR013078">
    <property type="entry name" value="His_Pase_superF_clade-1"/>
</dbReference>
<dbReference type="PANTHER" id="PTHR46517:SF1">
    <property type="entry name" value="FRUCTOSE-2,6-BISPHOSPHATASE TIGAR"/>
    <property type="match status" value="1"/>
</dbReference>
<evidence type="ECO:0000313" key="2">
    <source>
        <dbReference type="EMBL" id="MBY0757309.1"/>
    </source>
</evidence>
<dbReference type="CDD" id="cd07067">
    <property type="entry name" value="HP_PGM_like"/>
    <property type="match status" value="1"/>
</dbReference>
<keyword evidence="1" id="KW-0378">Hydrolase</keyword>
<dbReference type="InterPro" id="IPR001345">
    <property type="entry name" value="PG/BPGM_mutase_AS"/>
</dbReference>
<evidence type="ECO:0000313" key="3">
    <source>
        <dbReference type="Proteomes" id="UP001299068"/>
    </source>
</evidence>
<dbReference type="PROSITE" id="PS00175">
    <property type="entry name" value="PG_MUTASE"/>
    <property type="match status" value="1"/>
</dbReference>
<dbReference type="InterPro" id="IPR029033">
    <property type="entry name" value="His_PPase_superfam"/>
</dbReference>
<dbReference type="RefSeq" id="WP_221862412.1">
    <property type="nucleotide sequence ID" value="NZ_JAIKTU010000021.1"/>
</dbReference>
<protein>
    <submittedName>
        <fullName evidence="2">Histidine phosphatase family protein</fullName>
    </submittedName>
</protein>
<dbReference type="Proteomes" id="UP001299068">
    <property type="component" value="Unassembled WGS sequence"/>
</dbReference>
<reference evidence="2 3" key="1">
    <citation type="journal article" date="2021" name="Cell Host Microbe">
        <title>in vivo commensal control of Clostridioides difficile virulence.</title>
        <authorList>
            <person name="Girinathan B.P."/>
            <person name="Dibenedetto N."/>
            <person name="Worley J.N."/>
            <person name="Peltier J."/>
            <person name="Arrieta-Ortiz M.L."/>
            <person name="Rupa Christinal Immanuel S."/>
            <person name="Lavin R."/>
            <person name="Delaney M.L."/>
            <person name="Cummins C."/>
            <person name="Hoffmann M."/>
            <person name="Luo Y."/>
            <person name="Gonzalez-Escalona N."/>
            <person name="Allard M."/>
            <person name="Onderdonk A.B."/>
            <person name="Gerber G.K."/>
            <person name="Sonenshein A.L."/>
            <person name="Baliga N."/>
            <person name="Dupuy B."/>
            <person name="Bry L."/>
        </authorList>
    </citation>
    <scope>NUCLEOTIDE SEQUENCE [LARGE SCALE GENOMIC DNA]</scope>
    <source>
        <strain evidence="2 3">DSM 599</strain>
    </source>
</reference>
<gene>
    <name evidence="2" type="ORF">K5V21_17915</name>
</gene>
<dbReference type="SMART" id="SM00855">
    <property type="entry name" value="PGAM"/>
    <property type="match status" value="1"/>
</dbReference>
<organism evidence="2 3">
    <name type="scientific">Clostridium sardiniense</name>
    <name type="common">Clostridium absonum</name>
    <dbReference type="NCBI Taxonomy" id="29369"/>
    <lineage>
        <taxon>Bacteria</taxon>
        <taxon>Bacillati</taxon>
        <taxon>Bacillota</taxon>
        <taxon>Clostridia</taxon>
        <taxon>Eubacteriales</taxon>
        <taxon>Clostridiaceae</taxon>
        <taxon>Clostridium</taxon>
    </lineage>
</organism>
<dbReference type="Pfam" id="PF00300">
    <property type="entry name" value="His_Phos_1"/>
    <property type="match status" value="1"/>
</dbReference>
<dbReference type="SUPFAM" id="SSF53254">
    <property type="entry name" value="Phosphoglycerate mutase-like"/>
    <property type="match status" value="1"/>
</dbReference>
<dbReference type="InterPro" id="IPR051695">
    <property type="entry name" value="Phosphoglycerate_Mutase"/>
</dbReference>
<proteinExistence type="predicted"/>
<name>A0ABS7L2Q5_CLOSR</name>
<dbReference type="PANTHER" id="PTHR46517">
    <property type="entry name" value="FRUCTOSE-2,6-BISPHOSPHATASE TIGAR"/>
    <property type="match status" value="1"/>
</dbReference>